<comment type="caution">
    <text evidence="12">The sequence shown here is derived from an EMBL/GenBank/DDBJ whole genome shotgun (WGS) entry which is preliminary data.</text>
</comment>
<feature type="domain" description="Methylguanine DNA methyltransferase ribonuclease-like" evidence="11">
    <location>
        <begin position="14"/>
        <end position="88"/>
    </location>
</feature>
<comment type="miscellaneous">
    <text evidence="9">This enzyme catalyzes only one turnover and therefore is not strictly catalytic. According to one definition, an enzyme is a biocatalyst that acts repeatedly and over many reaction cycles.</text>
</comment>
<dbReference type="InterPro" id="IPR008332">
    <property type="entry name" value="MethylG_MeTrfase_N"/>
</dbReference>
<sequence>MLTTNYQLSIKLPTITLVAHKGCLIALDWQTQKTQKILQQLTAQAHYIQSKDLADSVDDDAKVLRNTISQLDEYINGQRQVFDMPIALYTGTPFQQKVWQALRQIPYGQTISYAQLALQVDNPKGFRAVAQANGRNPLSLIIPCHRVIASDGKLGGYTGGIEIKQTLLDIEQASYQR</sequence>
<evidence type="ECO:0000256" key="7">
    <source>
        <dbReference type="ARBA" id="ARBA00023204"/>
    </source>
</evidence>
<dbReference type="AlphaFoldDB" id="A0A9X2A1K7"/>
<keyword evidence="5 9" id="KW-0808">Transferase</keyword>
<dbReference type="Pfam" id="PF02870">
    <property type="entry name" value="Methyltransf_1N"/>
    <property type="match status" value="1"/>
</dbReference>
<dbReference type="HAMAP" id="MF_00772">
    <property type="entry name" value="OGT"/>
    <property type="match status" value="1"/>
</dbReference>
<name>A0A9X2A1K7_9GAMM</name>
<dbReference type="InterPro" id="IPR036388">
    <property type="entry name" value="WH-like_DNA-bd_sf"/>
</dbReference>
<evidence type="ECO:0000256" key="3">
    <source>
        <dbReference type="ARBA" id="ARBA00022490"/>
    </source>
</evidence>
<dbReference type="EC" id="2.1.1.63" evidence="9"/>
<keyword evidence="6 9" id="KW-0227">DNA damage</keyword>
<feature type="domain" description="Methylated-DNA-[protein]-cysteine S-methyltransferase DNA binding" evidence="10">
    <location>
        <begin position="93"/>
        <end position="172"/>
    </location>
</feature>
<dbReference type="InterPro" id="IPR036217">
    <property type="entry name" value="MethylDNA_cys_MeTrfase_DNAb"/>
</dbReference>
<evidence type="ECO:0000256" key="6">
    <source>
        <dbReference type="ARBA" id="ARBA00022763"/>
    </source>
</evidence>
<comment type="function">
    <text evidence="9">Involved in the cellular defense against the biological effects of O6-methylguanine (O6-MeG) and O4-methylthymine (O4-MeT) in DNA. Repairs the methylated nucleobase in DNA by stoichiometrically transferring the methyl group to a cysteine residue in the enzyme. This is a suicide reaction: the enzyme is irreversibly inactivated.</text>
</comment>
<dbReference type="GO" id="GO:0003908">
    <property type="term" value="F:methylated-DNA-[protein]-cysteine S-methyltransferase activity"/>
    <property type="evidence" value="ECO:0007669"/>
    <property type="project" value="UniProtKB-UniRule"/>
</dbReference>
<evidence type="ECO:0000256" key="8">
    <source>
        <dbReference type="ARBA" id="ARBA00049348"/>
    </source>
</evidence>
<dbReference type="PROSITE" id="PS00374">
    <property type="entry name" value="MGMT"/>
    <property type="match status" value="1"/>
</dbReference>
<evidence type="ECO:0000313" key="13">
    <source>
        <dbReference type="Proteomes" id="UP001139238"/>
    </source>
</evidence>
<keyword evidence="13" id="KW-1185">Reference proteome</keyword>
<feature type="active site" description="Nucleophile; methyl group acceptor" evidence="9">
    <location>
        <position position="144"/>
    </location>
</feature>
<accession>A0A9X2A1K7</accession>
<dbReference type="InterPro" id="IPR036631">
    <property type="entry name" value="MGMT_N_sf"/>
</dbReference>
<dbReference type="Proteomes" id="UP001139238">
    <property type="component" value="Unassembled WGS sequence"/>
</dbReference>
<comment type="subcellular location">
    <subcellularLocation>
        <location evidence="9">Cytoplasm</location>
    </subcellularLocation>
</comment>
<dbReference type="InterPro" id="IPR023546">
    <property type="entry name" value="MGMT"/>
</dbReference>
<dbReference type="InterPro" id="IPR001497">
    <property type="entry name" value="MethylDNA_cys_MeTrfase_AS"/>
</dbReference>
<evidence type="ECO:0000259" key="11">
    <source>
        <dbReference type="Pfam" id="PF02870"/>
    </source>
</evidence>
<keyword evidence="7 9" id="KW-0234">DNA repair</keyword>
<comment type="catalytic activity">
    <reaction evidence="8 9">
        <text>a 6-O-methyl-2'-deoxyguanosine in DNA + L-cysteinyl-[protein] = S-methyl-L-cysteinyl-[protein] + a 2'-deoxyguanosine in DNA</text>
        <dbReference type="Rhea" id="RHEA:24000"/>
        <dbReference type="Rhea" id="RHEA-COMP:10131"/>
        <dbReference type="Rhea" id="RHEA-COMP:10132"/>
        <dbReference type="Rhea" id="RHEA-COMP:11367"/>
        <dbReference type="Rhea" id="RHEA-COMP:11368"/>
        <dbReference type="ChEBI" id="CHEBI:29950"/>
        <dbReference type="ChEBI" id="CHEBI:82612"/>
        <dbReference type="ChEBI" id="CHEBI:85445"/>
        <dbReference type="ChEBI" id="CHEBI:85448"/>
        <dbReference type="EC" id="2.1.1.63"/>
    </reaction>
</comment>
<dbReference type="Pfam" id="PF01035">
    <property type="entry name" value="DNA_binding_1"/>
    <property type="match status" value="1"/>
</dbReference>
<dbReference type="GO" id="GO:0006307">
    <property type="term" value="P:DNA alkylation repair"/>
    <property type="evidence" value="ECO:0007669"/>
    <property type="project" value="UniProtKB-UniRule"/>
</dbReference>
<gene>
    <name evidence="12" type="ORF">H9W84_04615</name>
</gene>
<dbReference type="EMBL" id="JACSYB010000001">
    <property type="protein sequence ID" value="MCG8147406.1"/>
    <property type="molecule type" value="Genomic_DNA"/>
</dbReference>
<evidence type="ECO:0000259" key="10">
    <source>
        <dbReference type="Pfam" id="PF01035"/>
    </source>
</evidence>
<reference evidence="12" key="1">
    <citation type="submission" date="2021-08" db="EMBL/GenBank/DDBJ databases">
        <title>Complete genome sequence of Moraxella sp strain PS-22.</title>
        <authorList>
            <person name="Das S.K."/>
        </authorList>
    </citation>
    <scope>NUCLEOTIDE SEQUENCE</scope>
    <source>
        <strain evidence="12">PS-22</strain>
    </source>
</reference>
<keyword evidence="3 9" id="KW-0963">Cytoplasm</keyword>
<dbReference type="NCBIfam" id="TIGR00589">
    <property type="entry name" value="ogt"/>
    <property type="match status" value="1"/>
</dbReference>
<dbReference type="RefSeq" id="WP_065252492.1">
    <property type="nucleotide sequence ID" value="NZ_JACSYB010000001.1"/>
</dbReference>
<dbReference type="GO" id="GO:0005737">
    <property type="term" value="C:cytoplasm"/>
    <property type="evidence" value="ECO:0007669"/>
    <property type="project" value="UniProtKB-SubCell"/>
</dbReference>
<dbReference type="Gene3D" id="3.30.160.70">
    <property type="entry name" value="Methylated DNA-protein cysteine methyltransferase domain"/>
    <property type="match status" value="1"/>
</dbReference>
<evidence type="ECO:0000256" key="1">
    <source>
        <dbReference type="ARBA" id="ARBA00001286"/>
    </source>
</evidence>
<dbReference type="FunFam" id="1.10.10.10:FF:000214">
    <property type="entry name" value="Methylated-DNA--protein-cysteine methyltransferase"/>
    <property type="match status" value="1"/>
</dbReference>
<dbReference type="InterPro" id="IPR014048">
    <property type="entry name" value="MethylDNA_cys_MeTrfase_DNA-bd"/>
</dbReference>
<proteinExistence type="inferred from homology"/>
<dbReference type="Gene3D" id="1.10.10.10">
    <property type="entry name" value="Winged helix-like DNA-binding domain superfamily/Winged helix DNA-binding domain"/>
    <property type="match status" value="1"/>
</dbReference>
<evidence type="ECO:0000256" key="9">
    <source>
        <dbReference type="HAMAP-Rule" id="MF_00772"/>
    </source>
</evidence>
<comment type="catalytic activity">
    <reaction evidence="1 9">
        <text>a 4-O-methyl-thymidine in DNA + L-cysteinyl-[protein] = a thymidine in DNA + S-methyl-L-cysteinyl-[protein]</text>
        <dbReference type="Rhea" id="RHEA:53428"/>
        <dbReference type="Rhea" id="RHEA-COMP:10131"/>
        <dbReference type="Rhea" id="RHEA-COMP:10132"/>
        <dbReference type="Rhea" id="RHEA-COMP:13555"/>
        <dbReference type="Rhea" id="RHEA-COMP:13556"/>
        <dbReference type="ChEBI" id="CHEBI:29950"/>
        <dbReference type="ChEBI" id="CHEBI:82612"/>
        <dbReference type="ChEBI" id="CHEBI:137386"/>
        <dbReference type="ChEBI" id="CHEBI:137387"/>
        <dbReference type="EC" id="2.1.1.63"/>
    </reaction>
</comment>
<dbReference type="SUPFAM" id="SSF53155">
    <property type="entry name" value="Methylated DNA-protein cysteine methyltransferase domain"/>
    <property type="match status" value="1"/>
</dbReference>
<dbReference type="PANTHER" id="PTHR10815">
    <property type="entry name" value="METHYLATED-DNA--PROTEIN-CYSTEINE METHYLTRANSFERASE"/>
    <property type="match status" value="1"/>
</dbReference>
<evidence type="ECO:0000313" key="12">
    <source>
        <dbReference type="EMBL" id="MCG8147406.1"/>
    </source>
</evidence>
<dbReference type="PANTHER" id="PTHR10815:SF13">
    <property type="entry name" value="METHYLATED-DNA--PROTEIN-CYSTEINE METHYLTRANSFERASE"/>
    <property type="match status" value="1"/>
</dbReference>
<dbReference type="SUPFAM" id="SSF46767">
    <property type="entry name" value="Methylated DNA-protein cysteine methyltransferase, C-terminal domain"/>
    <property type="match status" value="1"/>
</dbReference>
<evidence type="ECO:0000256" key="5">
    <source>
        <dbReference type="ARBA" id="ARBA00022679"/>
    </source>
</evidence>
<dbReference type="CDD" id="cd06445">
    <property type="entry name" value="ATase"/>
    <property type="match status" value="1"/>
</dbReference>
<organism evidence="12 13">
    <name type="scientific">Moraxella tetraodonis</name>
    <dbReference type="NCBI Taxonomy" id="2767221"/>
    <lineage>
        <taxon>Bacteria</taxon>
        <taxon>Pseudomonadati</taxon>
        <taxon>Pseudomonadota</taxon>
        <taxon>Gammaproteobacteria</taxon>
        <taxon>Moraxellales</taxon>
        <taxon>Moraxellaceae</taxon>
        <taxon>Moraxella</taxon>
    </lineage>
</organism>
<dbReference type="GO" id="GO:0032259">
    <property type="term" value="P:methylation"/>
    <property type="evidence" value="ECO:0007669"/>
    <property type="project" value="UniProtKB-KW"/>
</dbReference>
<evidence type="ECO:0000256" key="4">
    <source>
        <dbReference type="ARBA" id="ARBA00022603"/>
    </source>
</evidence>
<keyword evidence="4 9" id="KW-0489">Methyltransferase</keyword>
<comment type="similarity">
    <text evidence="2 9">Belongs to the MGMT family.</text>
</comment>
<evidence type="ECO:0000256" key="2">
    <source>
        <dbReference type="ARBA" id="ARBA00008711"/>
    </source>
</evidence>
<protein>
    <recommendedName>
        <fullName evidence="9">Methylated-DNA--protein-cysteine methyltransferase</fullName>
        <ecNumber evidence="9">2.1.1.63</ecNumber>
    </recommendedName>
    <alternativeName>
        <fullName evidence="9">6-O-methylguanine-DNA methyltransferase</fullName>
        <shortName evidence="9">MGMT</shortName>
    </alternativeName>
    <alternativeName>
        <fullName evidence="9">O-6-methylguanine-DNA-alkyltransferase</fullName>
    </alternativeName>
</protein>